<evidence type="ECO:0000313" key="3">
    <source>
        <dbReference type="Proteomes" id="UP000307140"/>
    </source>
</evidence>
<evidence type="ECO:0000313" key="2">
    <source>
        <dbReference type="EMBL" id="TMM28809.1"/>
    </source>
</evidence>
<reference evidence="2 3" key="1">
    <citation type="submission" date="2019-05" db="EMBL/GenBank/DDBJ databases">
        <title>Polaribacter aestuariivivens sp. nov., isolated from a tidal flat.</title>
        <authorList>
            <person name="Yoon J.-H."/>
        </authorList>
    </citation>
    <scope>NUCLEOTIDE SEQUENCE [LARGE SCALE GENOMIC DNA]</scope>
    <source>
        <strain evidence="2 3">DBTF-3</strain>
    </source>
</reference>
<proteinExistence type="predicted"/>
<sequence length="105" mass="12737">MEYLSYIFIFYVGFYFFRLAENHQKNKWLYGFLGIITYYSSSIIFMLFLKIFHEEEIGDFDFVSITMKSFLIGLLSIFFLFQSLSFIWGRKKKNKEKEINKIGKE</sequence>
<dbReference type="OrthoDB" id="1203097at2"/>
<gene>
    <name evidence="2" type="ORF">FDT66_12950</name>
</gene>
<protein>
    <submittedName>
        <fullName evidence="2">Uncharacterized protein</fullName>
    </submittedName>
</protein>
<keyword evidence="1" id="KW-0472">Membrane</keyword>
<organism evidence="2 3">
    <name type="scientific">Polaribacter aestuariivivens</name>
    <dbReference type="NCBI Taxonomy" id="2304626"/>
    <lineage>
        <taxon>Bacteria</taxon>
        <taxon>Pseudomonadati</taxon>
        <taxon>Bacteroidota</taxon>
        <taxon>Flavobacteriia</taxon>
        <taxon>Flavobacteriales</taxon>
        <taxon>Flavobacteriaceae</taxon>
    </lineage>
</organism>
<evidence type="ECO:0000256" key="1">
    <source>
        <dbReference type="SAM" id="Phobius"/>
    </source>
</evidence>
<name>A0A5S3N5Z3_9FLAO</name>
<accession>A0A5S3N5Z3</accession>
<feature type="transmembrane region" description="Helical" evidence="1">
    <location>
        <begin position="69"/>
        <end position="88"/>
    </location>
</feature>
<comment type="caution">
    <text evidence="2">The sequence shown here is derived from an EMBL/GenBank/DDBJ whole genome shotgun (WGS) entry which is preliminary data.</text>
</comment>
<dbReference type="AlphaFoldDB" id="A0A5S3N5Z3"/>
<keyword evidence="1" id="KW-0812">Transmembrane</keyword>
<feature type="transmembrane region" description="Helical" evidence="1">
    <location>
        <begin position="28"/>
        <end position="49"/>
    </location>
</feature>
<dbReference type="EMBL" id="VANR01000007">
    <property type="protein sequence ID" value="TMM28809.1"/>
    <property type="molecule type" value="Genomic_DNA"/>
</dbReference>
<keyword evidence="1" id="KW-1133">Transmembrane helix</keyword>
<feature type="transmembrane region" description="Helical" evidence="1">
    <location>
        <begin position="6"/>
        <end position="21"/>
    </location>
</feature>
<dbReference type="Proteomes" id="UP000307140">
    <property type="component" value="Unassembled WGS sequence"/>
</dbReference>
<keyword evidence="3" id="KW-1185">Reference proteome</keyword>
<dbReference type="RefSeq" id="WP_138537219.1">
    <property type="nucleotide sequence ID" value="NZ_VANR01000007.1"/>
</dbReference>